<evidence type="ECO:0000313" key="3">
    <source>
        <dbReference type="Proteomes" id="UP001642409"/>
    </source>
</evidence>
<sequence>MIFYLNTLMELTRSNKIEQFNCYTSLADINLYADTQFIIVTIQSTQNPACDIPHSIKVTLQIDVLGAYEPYVYVRDYDYATTSTIRLKCNDASCSTIANSASGIIYIESKTKVTKIPVGSVRISRGVAENCFNDNETFVELQQGSVVLNTVPTFNCLDDIAIFSNGVWTLKPVHAAKLYITYSDDTMSIHQDLIVGIQANIVEPTSQVIVSSIPVKIKLSNPTISTWFNQSIVNGIPSKDTKYFQFDLFFITDILQPTPIMKVAQVKSNSYTLSGFLNRTHLFHYKLLTMDFLLKEYQDHQHLLIMLKLQLKVQHRYISHIFFLQKITYKQNILE</sequence>
<dbReference type="EMBL" id="CATOUU010000108">
    <property type="protein sequence ID" value="CAI9916525.1"/>
    <property type="molecule type" value="Genomic_DNA"/>
</dbReference>
<evidence type="ECO:0000313" key="1">
    <source>
        <dbReference type="EMBL" id="CAI9916525.1"/>
    </source>
</evidence>
<reference evidence="1" key="1">
    <citation type="submission" date="2023-06" db="EMBL/GenBank/DDBJ databases">
        <authorList>
            <person name="Kurt Z."/>
        </authorList>
    </citation>
    <scope>NUCLEOTIDE SEQUENCE</scope>
</reference>
<comment type="caution">
    <text evidence="1">The sequence shown here is derived from an EMBL/GenBank/DDBJ whole genome shotgun (WGS) entry which is preliminary data.</text>
</comment>
<dbReference type="Proteomes" id="UP001642409">
    <property type="component" value="Unassembled WGS sequence"/>
</dbReference>
<protein>
    <submittedName>
        <fullName evidence="1">Uncharacterized protein</fullName>
    </submittedName>
</protein>
<gene>
    <name evidence="2" type="ORF">HINF_LOCUS19899</name>
    <name evidence="1" type="ORF">HINF_LOCUS4170</name>
</gene>
<accession>A0AA86TFX6</accession>
<reference evidence="2 3" key="2">
    <citation type="submission" date="2024-07" db="EMBL/GenBank/DDBJ databases">
        <authorList>
            <person name="Akdeniz Z."/>
        </authorList>
    </citation>
    <scope>NUCLEOTIDE SEQUENCE [LARGE SCALE GENOMIC DNA]</scope>
</reference>
<proteinExistence type="predicted"/>
<name>A0AA86TFX6_9EUKA</name>
<dbReference type="AlphaFoldDB" id="A0AA86TFX6"/>
<organism evidence="1">
    <name type="scientific">Hexamita inflata</name>
    <dbReference type="NCBI Taxonomy" id="28002"/>
    <lineage>
        <taxon>Eukaryota</taxon>
        <taxon>Metamonada</taxon>
        <taxon>Diplomonadida</taxon>
        <taxon>Hexamitidae</taxon>
        <taxon>Hexamitinae</taxon>
        <taxon>Hexamita</taxon>
    </lineage>
</organism>
<keyword evidence="3" id="KW-1185">Reference proteome</keyword>
<dbReference type="EMBL" id="CAXDID020000053">
    <property type="protein sequence ID" value="CAL6005973.1"/>
    <property type="molecule type" value="Genomic_DNA"/>
</dbReference>
<evidence type="ECO:0000313" key="2">
    <source>
        <dbReference type="EMBL" id="CAL6005973.1"/>
    </source>
</evidence>